<evidence type="ECO:0000313" key="1">
    <source>
        <dbReference type="EMBL" id="VAW80342.1"/>
    </source>
</evidence>
<dbReference type="EMBL" id="UOFK01000220">
    <property type="protein sequence ID" value="VAW80342.1"/>
    <property type="molecule type" value="Genomic_DNA"/>
</dbReference>
<proteinExistence type="predicted"/>
<dbReference type="AlphaFoldDB" id="A0A3B0YYJ0"/>
<gene>
    <name evidence="1" type="ORF">MNBD_GAMMA13-2036</name>
</gene>
<name>A0A3B0YYJ0_9ZZZZ</name>
<accession>A0A3B0YYJ0</accession>
<protein>
    <submittedName>
        <fullName evidence="1">Uncharacterized protein</fullName>
    </submittedName>
</protein>
<reference evidence="1" key="1">
    <citation type="submission" date="2018-06" db="EMBL/GenBank/DDBJ databases">
        <authorList>
            <person name="Zhirakovskaya E."/>
        </authorList>
    </citation>
    <scope>NUCLEOTIDE SEQUENCE</scope>
</reference>
<organism evidence="1">
    <name type="scientific">hydrothermal vent metagenome</name>
    <dbReference type="NCBI Taxonomy" id="652676"/>
    <lineage>
        <taxon>unclassified sequences</taxon>
        <taxon>metagenomes</taxon>
        <taxon>ecological metagenomes</taxon>
    </lineage>
</organism>
<sequence>MQLLRQRLPLSEDAFAEVVVWRVPNRLQGSEHAFKYRLAYKFESLEKLLDDFWEHVDTLRGAL</sequence>